<comment type="caution">
    <text evidence="1">The sequence shown here is derived from an EMBL/GenBank/DDBJ whole genome shotgun (WGS) entry which is preliminary data.</text>
</comment>
<sequence>MIKLKVYIAFLLAVYVLYSCSEPKTEFQVVQEQLVGTWELDSILTVRHGLQKRGTSITLTFFNNEDFLYEWWQTDVGGKYKGKYFISSNPNRGLTTVTLVPDTVNLSSGTFRRPYINFDIMKLQADRLVTLDQSEFIERQSQPSLLFTEKKIYKKSLAQPNL</sequence>
<evidence type="ECO:0000313" key="1">
    <source>
        <dbReference type="EMBL" id="MFD3003033.1"/>
    </source>
</evidence>
<evidence type="ECO:0008006" key="3">
    <source>
        <dbReference type="Google" id="ProtNLM"/>
    </source>
</evidence>
<protein>
    <recommendedName>
        <fullName evidence="3">Lipocalin-like domain-containing protein</fullName>
    </recommendedName>
</protein>
<dbReference type="EMBL" id="JBHUOX010000023">
    <property type="protein sequence ID" value="MFD3003033.1"/>
    <property type="molecule type" value="Genomic_DNA"/>
</dbReference>
<dbReference type="Proteomes" id="UP001597641">
    <property type="component" value="Unassembled WGS sequence"/>
</dbReference>
<dbReference type="RefSeq" id="WP_377489608.1">
    <property type="nucleotide sequence ID" value="NZ_JBHUOX010000023.1"/>
</dbReference>
<reference evidence="2" key="1">
    <citation type="journal article" date="2019" name="Int. J. Syst. Evol. Microbiol.">
        <title>The Global Catalogue of Microorganisms (GCM) 10K type strain sequencing project: providing services to taxonomists for standard genome sequencing and annotation.</title>
        <authorList>
            <consortium name="The Broad Institute Genomics Platform"/>
            <consortium name="The Broad Institute Genome Sequencing Center for Infectious Disease"/>
            <person name="Wu L."/>
            <person name="Ma J."/>
        </authorList>
    </citation>
    <scope>NUCLEOTIDE SEQUENCE [LARGE SCALE GENOMIC DNA]</scope>
    <source>
        <strain evidence="2">KCTC 23984</strain>
    </source>
</reference>
<name>A0ABW6C4D6_9BACT</name>
<gene>
    <name evidence="1" type="ORF">ACFS7Z_21895</name>
</gene>
<dbReference type="PROSITE" id="PS51257">
    <property type="entry name" value="PROKAR_LIPOPROTEIN"/>
    <property type="match status" value="1"/>
</dbReference>
<accession>A0ABW6C4D6</accession>
<evidence type="ECO:0000313" key="2">
    <source>
        <dbReference type="Proteomes" id="UP001597641"/>
    </source>
</evidence>
<organism evidence="1 2">
    <name type="scientific">Pontibacter toksunensis</name>
    <dbReference type="NCBI Taxonomy" id="1332631"/>
    <lineage>
        <taxon>Bacteria</taxon>
        <taxon>Pseudomonadati</taxon>
        <taxon>Bacteroidota</taxon>
        <taxon>Cytophagia</taxon>
        <taxon>Cytophagales</taxon>
        <taxon>Hymenobacteraceae</taxon>
        <taxon>Pontibacter</taxon>
    </lineage>
</organism>
<keyword evidence="2" id="KW-1185">Reference proteome</keyword>
<proteinExistence type="predicted"/>